<name>A0A8J3E385_9PROT</name>
<dbReference type="GO" id="GO:0045259">
    <property type="term" value="C:proton-transporting ATP synthase complex"/>
    <property type="evidence" value="ECO:0007669"/>
    <property type="project" value="UniProtKB-KW"/>
</dbReference>
<comment type="function">
    <text evidence="10 13">F(1)F(0) ATP synthase produces ATP from ADP in the presence of a proton or sodium gradient. F-type ATPases consist of two structural domains, F(1) containing the extramembraneous catalytic core and F(0) containing the membrane proton channel, linked together by a central stalk and a peripheral stalk. During catalysis, ATP synthesis in the catalytic domain of F(1) is coupled via a rotary mechanism of the central stalk subunits to proton translocation.</text>
</comment>
<reference evidence="16" key="1">
    <citation type="journal article" date="2014" name="Int. J. Syst. Evol. Microbiol.">
        <title>Complete genome sequence of Corynebacterium casei LMG S-19264T (=DSM 44701T), isolated from a smear-ripened cheese.</title>
        <authorList>
            <consortium name="US DOE Joint Genome Institute (JGI-PGF)"/>
            <person name="Walter F."/>
            <person name="Albersmeier A."/>
            <person name="Kalinowski J."/>
            <person name="Ruckert C."/>
        </authorList>
    </citation>
    <scope>NUCLEOTIDE SEQUENCE</scope>
    <source>
        <strain evidence="16">CGMCC 1.15725</strain>
    </source>
</reference>
<evidence type="ECO:0000256" key="2">
    <source>
        <dbReference type="ARBA" id="ARBA00022448"/>
    </source>
</evidence>
<keyword evidence="17" id="KW-1185">Reference proteome</keyword>
<keyword evidence="2 13" id="KW-0813">Transport</keyword>
<evidence type="ECO:0000256" key="8">
    <source>
        <dbReference type="ARBA" id="ARBA00023136"/>
    </source>
</evidence>
<comment type="similarity">
    <text evidence="1 13 14">Belongs to the ATPase B chain family.</text>
</comment>
<dbReference type="GO" id="GO:0012505">
    <property type="term" value="C:endomembrane system"/>
    <property type="evidence" value="ECO:0007669"/>
    <property type="project" value="UniProtKB-SubCell"/>
</dbReference>
<protein>
    <recommendedName>
        <fullName evidence="13">ATP synthase subunit b</fullName>
    </recommendedName>
    <alternativeName>
        <fullName evidence="13">ATP synthase F(0) sector subunit b</fullName>
    </alternativeName>
    <alternativeName>
        <fullName evidence="13">ATPase subunit I</fullName>
    </alternativeName>
    <alternativeName>
        <fullName evidence="13">F-type ATPase subunit b</fullName>
        <shortName evidence="13">F-ATPase subunit b</shortName>
    </alternativeName>
</protein>
<evidence type="ECO:0000256" key="11">
    <source>
        <dbReference type="ARBA" id="ARBA00025614"/>
    </source>
</evidence>
<keyword evidence="3 13" id="KW-0138">CF(0)</keyword>
<dbReference type="GO" id="GO:0046961">
    <property type="term" value="F:proton-transporting ATPase activity, rotational mechanism"/>
    <property type="evidence" value="ECO:0007669"/>
    <property type="project" value="TreeGrafter"/>
</dbReference>
<keyword evidence="8 13" id="KW-0472">Membrane</keyword>
<dbReference type="CDD" id="cd06503">
    <property type="entry name" value="ATP-synt_Fo_b"/>
    <property type="match status" value="1"/>
</dbReference>
<comment type="subcellular location">
    <subcellularLocation>
        <location evidence="13">Cell membrane</location>
        <topology evidence="13">Single-pass membrane protein</topology>
    </subcellularLocation>
    <subcellularLocation>
        <location evidence="12">Endomembrane system</location>
        <topology evidence="12">Single-pass membrane protein</topology>
    </subcellularLocation>
</comment>
<keyword evidence="6 13" id="KW-1133">Transmembrane helix</keyword>
<evidence type="ECO:0000256" key="6">
    <source>
        <dbReference type="ARBA" id="ARBA00022989"/>
    </source>
</evidence>
<accession>A0A8J3E385</accession>
<evidence type="ECO:0000256" key="3">
    <source>
        <dbReference type="ARBA" id="ARBA00022547"/>
    </source>
</evidence>
<reference evidence="16" key="2">
    <citation type="submission" date="2020-09" db="EMBL/GenBank/DDBJ databases">
        <authorList>
            <person name="Sun Q."/>
            <person name="Zhou Y."/>
        </authorList>
    </citation>
    <scope>NUCLEOTIDE SEQUENCE</scope>
    <source>
        <strain evidence="16">CGMCC 1.15725</strain>
    </source>
</reference>
<keyword evidence="9 13" id="KW-0066">ATP synthesis</keyword>
<dbReference type="Proteomes" id="UP000646365">
    <property type="component" value="Unassembled WGS sequence"/>
</dbReference>
<dbReference type="Pfam" id="PF00430">
    <property type="entry name" value="ATP-synt_B"/>
    <property type="match status" value="1"/>
</dbReference>
<organism evidence="16 17">
    <name type="scientific">Aliidongia dinghuensis</name>
    <dbReference type="NCBI Taxonomy" id="1867774"/>
    <lineage>
        <taxon>Bacteria</taxon>
        <taxon>Pseudomonadati</taxon>
        <taxon>Pseudomonadota</taxon>
        <taxon>Alphaproteobacteria</taxon>
        <taxon>Rhodospirillales</taxon>
        <taxon>Dongiaceae</taxon>
        <taxon>Aliidongia</taxon>
    </lineage>
</organism>
<feature type="transmembrane region" description="Helical" evidence="13">
    <location>
        <begin position="12"/>
        <end position="32"/>
    </location>
</feature>
<evidence type="ECO:0000256" key="7">
    <source>
        <dbReference type="ARBA" id="ARBA00023065"/>
    </source>
</evidence>
<comment type="function">
    <text evidence="11">Component of the F(0) channel, it forms part of the peripheral stalk, linking F(1) to F(0). The b'-subunit is a diverged and duplicated form of b found in plants and photosynthetic bacteria.</text>
</comment>
<dbReference type="InterPro" id="IPR050059">
    <property type="entry name" value="ATP_synthase_B_chain"/>
</dbReference>
<dbReference type="PANTHER" id="PTHR33445:SF1">
    <property type="entry name" value="ATP SYNTHASE SUBUNIT B"/>
    <property type="match status" value="1"/>
</dbReference>
<keyword evidence="13" id="KW-1003">Cell membrane</keyword>
<dbReference type="PANTHER" id="PTHR33445">
    <property type="entry name" value="ATP SYNTHASE SUBUNIT B', CHLOROPLASTIC"/>
    <property type="match status" value="1"/>
</dbReference>
<evidence type="ECO:0000313" key="16">
    <source>
        <dbReference type="EMBL" id="GGF16571.1"/>
    </source>
</evidence>
<evidence type="ECO:0000256" key="13">
    <source>
        <dbReference type="HAMAP-Rule" id="MF_01398"/>
    </source>
</evidence>
<comment type="caution">
    <text evidence="16">The sequence shown here is derived from an EMBL/GenBank/DDBJ whole genome shotgun (WGS) entry which is preliminary data.</text>
</comment>
<feature type="coiled-coil region" evidence="15">
    <location>
        <begin position="57"/>
        <end position="121"/>
    </location>
</feature>
<keyword evidence="4 13" id="KW-0812">Transmembrane</keyword>
<keyword evidence="7 13" id="KW-0406">Ion transport</keyword>
<evidence type="ECO:0000256" key="12">
    <source>
        <dbReference type="ARBA" id="ARBA00037847"/>
    </source>
</evidence>
<dbReference type="RefSeq" id="WP_189045736.1">
    <property type="nucleotide sequence ID" value="NZ_BMJQ01000005.1"/>
</dbReference>
<dbReference type="GO" id="GO:0005886">
    <property type="term" value="C:plasma membrane"/>
    <property type="evidence" value="ECO:0007669"/>
    <property type="project" value="UniProtKB-SubCell"/>
</dbReference>
<evidence type="ECO:0000256" key="10">
    <source>
        <dbReference type="ARBA" id="ARBA00025198"/>
    </source>
</evidence>
<dbReference type="EMBL" id="BMJQ01000005">
    <property type="protein sequence ID" value="GGF16571.1"/>
    <property type="molecule type" value="Genomic_DNA"/>
</dbReference>
<evidence type="ECO:0000256" key="9">
    <source>
        <dbReference type="ARBA" id="ARBA00023310"/>
    </source>
</evidence>
<dbReference type="AlphaFoldDB" id="A0A8J3E385"/>
<dbReference type="HAMAP" id="MF_01398">
    <property type="entry name" value="ATP_synth_b_bprime"/>
    <property type="match status" value="1"/>
</dbReference>
<gene>
    <name evidence="16" type="primary">atpF2</name>
    <name evidence="13" type="synonym">atpF</name>
    <name evidence="16" type="ORF">GCM10011611_22910</name>
</gene>
<dbReference type="GO" id="GO:0046933">
    <property type="term" value="F:proton-transporting ATP synthase activity, rotational mechanism"/>
    <property type="evidence" value="ECO:0007669"/>
    <property type="project" value="UniProtKB-UniRule"/>
</dbReference>
<sequence>MPQLDPTSFSPQLIWLAITFVVLFFLMAKVALPRVGAAIERRKDQIDGDLDRATKLKAEIDIVIQAYERALAEARAQANATVNETKERMAEIAAKRQQAAIAALTEKTKTAESRIAAAKADALANVRTIAIDASRAAASRLIGDEIDEARIGATVDQVMKGRA</sequence>
<evidence type="ECO:0000313" key="17">
    <source>
        <dbReference type="Proteomes" id="UP000646365"/>
    </source>
</evidence>
<keyword evidence="5 13" id="KW-0375">Hydrogen ion transport</keyword>
<evidence type="ECO:0000256" key="1">
    <source>
        <dbReference type="ARBA" id="ARBA00005513"/>
    </source>
</evidence>
<evidence type="ECO:0000256" key="4">
    <source>
        <dbReference type="ARBA" id="ARBA00022692"/>
    </source>
</evidence>
<keyword evidence="15" id="KW-0175">Coiled coil</keyword>
<evidence type="ECO:0000256" key="15">
    <source>
        <dbReference type="SAM" id="Coils"/>
    </source>
</evidence>
<dbReference type="InterPro" id="IPR002146">
    <property type="entry name" value="ATP_synth_b/b'su_bac/chlpt"/>
</dbReference>
<comment type="subunit">
    <text evidence="13">F-type ATPases have 2 components, F(1) - the catalytic core - and F(0) - the membrane proton channel. F(1) has five subunits: alpha(3), beta(3), gamma(1), delta(1), epsilon(1). F(0) has three main subunits: a(1), b(2) and c(10-14). The alpha and beta chains form an alternating ring which encloses part of the gamma chain. F(1) is attached to F(0) by a central stalk formed by the gamma and epsilon chains, while a peripheral stalk is formed by the delta and b chains.</text>
</comment>
<proteinExistence type="inferred from homology"/>
<evidence type="ECO:0000256" key="5">
    <source>
        <dbReference type="ARBA" id="ARBA00022781"/>
    </source>
</evidence>
<evidence type="ECO:0000256" key="14">
    <source>
        <dbReference type="RuleBase" id="RU003848"/>
    </source>
</evidence>